<dbReference type="InterPro" id="IPR021235">
    <property type="entry name" value="DUF2637"/>
</dbReference>
<comment type="caution">
    <text evidence="3">The sequence shown here is derived from an EMBL/GenBank/DDBJ whole genome shotgun (WGS) entry which is preliminary data.</text>
</comment>
<dbReference type="Proteomes" id="UP000479526">
    <property type="component" value="Unassembled WGS sequence"/>
</dbReference>
<feature type="transmembrane region" description="Helical" evidence="2">
    <location>
        <begin position="195"/>
        <end position="215"/>
    </location>
</feature>
<evidence type="ECO:0000313" key="3">
    <source>
        <dbReference type="EMBL" id="NAS21979.1"/>
    </source>
</evidence>
<feature type="transmembrane region" description="Helical" evidence="2">
    <location>
        <begin position="165"/>
        <end position="183"/>
    </location>
</feature>
<gene>
    <name evidence="3" type="ORF">GT755_09810</name>
</gene>
<evidence type="ECO:0000256" key="1">
    <source>
        <dbReference type="SAM" id="MobiDB-lite"/>
    </source>
</evidence>
<accession>A0A7C9JSP8</accession>
<feature type="region of interest" description="Disordered" evidence="1">
    <location>
        <begin position="34"/>
        <end position="67"/>
    </location>
</feature>
<feature type="region of interest" description="Disordered" evidence="1">
    <location>
        <begin position="336"/>
        <end position="380"/>
    </location>
</feature>
<proteinExistence type="predicted"/>
<feature type="compositionally biased region" description="Low complexity" evidence="1">
    <location>
        <begin position="426"/>
        <end position="435"/>
    </location>
</feature>
<dbReference type="Pfam" id="PF10935">
    <property type="entry name" value="DUF2637"/>
    <property type="match status" value="1"/>
</dbReference>
<keyword evidence="2" id="KW-0472">Membrane</keyword>
<dbReference type="AlphaFoldDB" id="A0A7C9JSP8"/>
<name>A0A7C9JSP8_9ACTN</name>
<organism evidence="3 4">
    <name type="scientific">Herbidospora solisilvae</name>
    <dbReference type="NCBI Taxonomy" id="2696284"/>
    <lineage>
        <taxon>Bacteria</taxon>
        <taxon>Bacillati</taxon>
        <taxon>Actinomycetota</taxon>
        <taxon>Actinomycetes</taxon>
        <taxon>Streptosporangiales</taxon>
        <taxon>Streptosporangiaceae</taxon>
        <taxon>Herbidospora</taxon>
    </lineage>
</organism>
<keyword evidence="2" id="KW-0812">Transmembrane</keyword>
<reference evidence="3 4" key="1">
    <citation type="submission" date="2020-01" db="EMBL/GenBank/DDBJ databases">
        <title>Herbidospora sp. NEAU-GS84 nov., a novel actinomycete isolated from soil.</title>
        <authorList>
            <person name="Han L."/>
        </authorList>
    </citation>
    <scope>NUCLEOTIDE SEQUENCE [LARGE SCALE GENOMIC DNA]</scope>
    <source>
        <strain evidence="3 4">NEAU-GS84</strain>
    </source>
</reference>
<evidence type="ECO:0000256" key="2">
    <source>
        <dbReference type="SAM" id="Phobius"/>
    </source>
</evidence>
<feature type="transmembrane region" description="Helical" evidence="2">
    <location>
        <begin position="127"/>
        <end position="153"/>
    </location>
</feature>
<evidence type="ECO:0000313" key="4">
    <source>
        <dbReference type="Proteomes" id="UP000479526"/>
    </source>
</evidence>
<keyword evidence="4" id="KW-1185">Reference proteome</keyword>
<dbReference type="EMBL" id="WXEW01000003">
    <property type="protein sequence ID" value="NAS21979.1"/>
    <property type="molecule type" value="Genomic_DNA"/>
</dbReference>
<feature type="transmembrane region" description="Helical" evidence="2">
    <location>
        <begin position="90"/>
        <end position="115"/>
    </location>
</feature>
<sequence length="449" mass="49147">MTQTFYDSRAERTMAEAAADQARAAAEATRAETALRLDQARRQADDDRAARADRAREARRKDKADQRELRRIRRAEVKAQRRQARRDSAVLLAATVVQRAPLMVGGVAMSAPILIAWNGQLAFAREVMHLGVLAPALPIALEGAAWYLAYLTHTAIKAHLPAGRYRAWTWGLAGVAAGMNAWHGIADNATPGNPWAGVQVGIVLALASLLGILLWELTASQHKRQQDQDRNGSTAAEIRRAAWRRLRYPRLSWAAASIQAARAGHDAEAAWVAAWVDRYGIGPHASRRDRRLARKIADFNARADREAAESGRLAIIDGAIVERPSPSIVIDVEQIDSPSIDTPPSIEGDRSISVRSIEPVVDHRPKPSTNRTSTRTPRRSIDGHRAELARLIQAGAIEARPDAEPIRKALRCAPKTAATLRDELRNANSARNSARAPREAITDPQSSEG</sequence>
<protein>
    <submittedName>
        <fullName evidence="3">DUF2637 domain-containing protein</fullName>
    </submittedName>
</protein>
<feature type="region of interest" description="Disordered" evidence="1">
    <location>
        <begin position="424"/>
        <end position="449"/>
    </location>
</feature>
<keyword evidence="2" id="KW-1133">Transmembrane helix</keyword>
<dbReference type="RefSeq" id="WP_161479427.1">
    <property type="nucleotide sequence ID" value="NZ_WXEW01000003.1"/>
</dbReference>